<dbReference type="SMART" id="SM00471">
    <property type="entry name" value="HDc"/>
    <property type="match status" value="1"/>
</dbReference>
<dbReference type="PROSITE" id="PS51832">
    <property type="entry name" value="HD_GYP"/>
    <property type="match status" value="1"/>
</dbReference>
<comment type="caution">
    <text evidence="2">The sequence shown here is derived from an EMBL/GenBank/DDBJ whole genome shotgun (WGS) entry which is preliminary data.</text>
</comment>
<dbReference type="Pfam" id="PF11871">
    <property type="entry name" value="DUF3391"/>
    <property type="match status" value="1"/>
</dbReference>
<dbReference type="GO" id="GO:0008081">
    <property type="term" value="F:phosphoric diester hydrolase activity"/>
    <property type="evidence" value="ECO:0007669"/>
    <property type="project" value="UniProtKB-ARBA"/>
</dbReference>
<evidence type="ECO:0000313" key="3">
    <source>
        <dbReference type="Proteomes" id="UP000317839"/>
    </source>
</evidence>
<protein>
    <submittedName>
        <fullName evidence="2">HD-GYP domain-containing protein</fullName>
    </submittedName>
</protein>
<sequence>MSGQYSYLKKVQIKAHNLRLGMYVAELDKPWDESPFTFQGFPINDTDTLNAIQEECDWVYVDFQSEKAYKTYLQSVEGQAPSQKKTYRRTELEALQEELPRAQKNFNSSSKMVKNIMQKIIAEEEFELEPVQNTVEECVDSILHNPDALMLLSNIKNADEYTAEHCLRVSIMSIAFGKYLGMSKEELQCVGIGAMLHDVGKMKIPEKILNKPGKLSPAEFCVMQDHAVEGYKILKNKKLLSPGVIDIAHSHHEKIDGSGYPRGLLAHQISRYAKIVTVVDTFDAITSERVYSRAETPSQAFKVLTENSGTQFDKTIAKEFIKWMGVYPVGSIVEMQTGEVGVVIRVHQEQKLKPRVLLVTDEEKVKGFQKVVDLARMTVHSSGEAYQIKTVHPNGSFDIDIQQLVQQGLLLRR</sequence>
<organism evidence="2 3">
    <name type="scientific">Aliikangiella marina</name>
    <dbReference type="NCBI Taxonomy" id="1712262"/>
    <lineage>
        <taxon>Bacteria</taxon>
        <taxon>Pseudomonadati</taxon>
        <taxon>Pseudomonadota</taxon>
        <taxon>Gammaproteobacteria</taxon>
        <taxon>Oceanospirillales</taxon>
        <taxon>Pleioneaceae</taxon>
        <taxon>Aliikangiella</taxon>
    </lineage>
</organism>
<dbReference type="EMBL" id="VIKR01000001">
    <property type="protein sequence ID" value="TQV76547.1"/>
    <property type="molecule type" value="Genomic_DNA"/>
</dbReference>
<dbReference type="Pfam" id="PF13487">
    <property type="entry name" value="HD_5"/>
    <property type="match status" value="1"/>
</dbReference>
<dbReference type="NCBIfam" id="TIGR00277">
    <property type="entry name" value="HDIG"/>
    <property type="match status" value="1"/>
</dbReference>
<feature type="domain" description="HD-GYP" evidence="1">
    <location>
        <begin position="140"/>
        <end position="336"/>
    </location>
</feature>
<name>A0A545TH42_9GAMM</name>
<dbReference type="InterPro" id="IPR003607">
    <property type="entry name" value="HD/PDEase_dom"/>
</dbReference>
<dbReference type="InterPro" id="IPR037522">
    <property type="entry name" value="HD_GYP_dom"/>
</dbReference>
<evidence type="ECO:0000259" key="1">
    <source>
        <dbReference type="PROSITE" id="PS51832"/>
    </source>
</evidence>
<evidence type="ECO:0000313" key="2">
    <source>
        <dbReference type="EMBL" id="TQV76547.1"/>
    </source>
</evidence>
<dbReference type="SUPFAM" id="SSF109604">
    <property type="entry name" value="HD-domain/PDEase-like"/>
    <property type="match status" value="1"/>
</dbReference>
<dbReference type="PANTHER" id="PTHR43155:SF2">
    <property type="entry name" value="CYCLIC DI-GMP PHOSPHODIESTERASE PA4108"/>
    <property type="match status" value="1"/>
</dbReference>
<dbReference type="Proteomes" id="UP000317839">
    <property type="component" value="Unassembled WGS sequence"/>
</dbReference>
<dbReference type="PANTHER" id="PTHR43155">
    <property type="entry name" value="CYCLIC DI-GMP PHOSPHODIESTERASE PA4108-RELATED"/>
    <property type="match status" value="1"/>
</dbReference>
<dbReference type="InterPro" id="IPR021812">
    <property type="entry name" value="DUF3391"/>
</dbReference>
<dbReference type="Gene3D" id="1.10.3210.10">
    <property type="entry name" value="Hypothetical protein af1432"/>
    <property type="match status" value="1"/>
</dbReference>
<dbReference type="OrthoDB" id="9816273at2"/>
<gene>
    <name evidence="2" type="ORF">FLL45_00865</name>
</gene>
<dbReference type="AlphaFoldDB" id="A0A545TH42"/>
<proteinExistence type="predicted"/>
<dbReference type="CDD" id="cd00077">
    <property type="entry name" value="HDc"/>
    <property type="match status" value="1"/>
</dbReference>
<dbReference type="RefSeq" id="WP_142887907.1">
    <property type="nucleotide sequence ID" value="NZ_VIKR01000001.1"/>
</dbReference>
<accession>A0A545TH42</accession>
<reference evidence="2 3" key="1">
    <citation type="submission" date="2019-06" db="EMBL/GenBank/DDBJ databases">
        <title>Draft genome of Aliikangiella marina GYP-15.</title>
        <authorList>
            <person name="Wang G."/>
        </authorList>
    </citation>
    <scope>NUCLEOTIDE SEQUENCE [LARGE SCALE GENOMIC DNA]</scope>
    <source>
        <strain evidence="2 3">GYP-15</strain>
    </source>
</reference>
<dbReference type="InterPro" id="IPR006675">
    <property type="entry name" value="HDIG_dom"/>
</dbReference>
<keyword evidence="3" id="KW-1185">Reference proteome</keyword>